<dbReference type="EMBL" id="VSRR010004337">
    <property type="protein sequence ID" value="MPC39350.1"/>
    <property type="molecule type" value="Genomic_DNA"/>
</dbReference>
<comment type="caution">
    <text evidence="1">The sequence shown here is derived from an EMBL/GenBank/DDBJ whole genome shotgun (WGS) entry which is preliminary data.</text>
</comment>
<protein>
    <submittedName>
        <fullName evidence="1">Uncharacterized protein</fullName>
    </submittedName>
</protein>
<accession>A0A5B7EWE1</accession>
<evidence type="ECO:0000313" key="2">
    <source>
        <dbReference type="Proteomes" id="UP000324222"/>
    </source>
</evidence>
<gene>
    <name evidence="1" type="ORF">E2C01_032884</name>
</gene>
<reference evidence="1 2" key="1">
    <citation type="submission" date="2019-05" db="EMBL/GenBank/DDBJ databases">
        <title>Another draft genome of Portunus trituberculatus and its Hox gene families provides insights of decapod evolution.</title>
        <authorList>
            <person name="Jeong J.-H."/>
            <person name="Song I."/>
            <person name="Kim S."/>
            <person name="Choi T."/>
            <person name="Kim D."/>
            <person name="Ryu S."/>
            <person name="Kim W."/>
        </authorList>
    </citation>
    <scope>NUCLEOTIDE SEQUENCE [LARGE SCALE GENOMIC DNA]</scope>
    <source>
        <tissue evidence="1">Muscle</tissue>
    </source>
</reference>
<keyword evidence="2" id="KW-1185">Reference proteome</keyword>
<organism evidence="1 2">
    <name type="scientific">Portunus trituberculatus</name>
    <name type="common">Swimming crab</name>
    <name type="synonym">Neptunus trituberculatus</name>
    <dbReference type="NCBI Taxonomy" id="210409"/>
    <lineage>
        <taxon>Eukaryota</taxon>
        <taxon>Metazoa</taxon>
        <taxon>Ecdysozoa</taxon>
        <taxon>Arthropoda</taxon>
        <taxon>Crustacea</taxon>
        <taxon>Multicrustacea</taxon>
        <taxon>Malacostraca</taxon>
        <taxon>Eumalacostraca</taxon>
        <taxon>Eucarida</taxon>
        <taxon>Decapoda</taxon>
        <taxon>Pleocyemata</taxon>
        <taxon>Brachyura</taxon>
        <taxon>Eubrachyura</taxon>
        <taxon>Portunoidea</taxon>
        <taxon>Portunidae</taxon>
        <taxon>Portuninae</taxon>
        <taxon>Portunus</taxon>
    </lineage>
</organism>
<dbReference type="AlphaFoldDB" id="A0A5B7EWE1"/>
<evidence type="ECO:0000313" key="1">
    <source>
        <dbReference type="EMBL" id="MPC39350.1"/>
    </source>
</evidence>
<dbReference type="Proteomes" id="UP000324222">
    <property type="component" value="Unassembled WGS sequence"/>
</dbReference>
<proteinExistence type="predicted"/>
<name>A0A5B7EWE1_PORTR</name>
<sequence>MSYNLQGPPWYSRTMRALGSEGSQSARVRILSMVRVHEVNGLVATGQHKNEASKARGCHVEVAARNGQSCHISFRSYVLVQSE</sequence>